<dbReference type="EMBL" id="BGZK01001629">
    <property type="protein sequence ID" value="GBP83614.1"/>
    <property type="molecule type" value="Genomic_DNA"/>
</dbReference>
<accession>A0A4C1Z941</accession>
<feature type="region of interest" description="Disordered" evidence="1">
    <location>
        <begin position="34"/>
        <end position="123"/>
    </location>
</feature>
<dbReference type="AlphaFoldDB" id="A0A4C1Z941"/>
<keyword evidence="3" id="KW-1185">Reference proteome</keyword>
<feature type="compositionally biased region" description="Low complexity" evidence="1">
    <location>
        <begin position="43"/>
        <end position="76"/>
    </location>
</feature>
<evidence type="ECO:0000313" key="3">
    <source>
        <dbReference type="Proteomes" id="UP000299102"/>
    </source>
</evidence>
<protein>
    <submittedName>
        <fullName evidence="2">Uncharacterized protein</fullName>
    </submittedName>
</protein>
<organism evidence="2 3">
    <name type="scientific">Eumeta variegata</name>
    <name type="common">Bagworm moth</name>
    <name type="synonym">Eumeta japonica</name>
    <dbReference type="NCBI Taxonomy" id="151549"/>
    <lineage>
        <taxon>Eukaryota</taxon>
        <taxon>Metazoa</taxon>
        <taxon>Ecdysozoa</taxon>
        <taxon>Arthropoda</taxon>
        <taxon>Hexapoda</taxon>
        <taxon>Insecta</taxon>
        <taxon>Pterygota</taxon>
        <taxon>Neoptera</taxon>
        <taxon>Endopterygota</taxon>
        <taxon>Lepidoptera</taxon>
        <taxon>Glossata</taxon>
        <taxon>Ditrysia</taxon>
        <taxon>Tineoidea</taxon>
        <taxon>Psychidae</taxon>
        <taxon>Oiketicinae</taxon>
        <taxon>Eumeta</taxon>
    </lineage>
</organism>
<evidence type="ECO:0000313" key="2">
    <source>
        <dbReference type="EMBL" id="GBP83614.1"/>
    </source>
</evidence>
<reference evidence="2 3" key="1">
    <citation type="journal article" date="2019" name="Commun. Biol.">
        <title>The bagworm genome reveals a unique fibroin gene that provides high tensile strength.</title>
        <authorList>
            <person name="Kono N."/>
            <person name="Nakamura H."/>
            <person name="Ohtoshi R."/>
            <person name="Tomita M."/>
            <person name="Numata K."/>
            <person name="Arakawa K."/>
        </authorList>
    </citation>
    <scope>NUCLEOTIDE SEQUENCE [LARGE SCALE GENOMIC DNA]</scope>
</reference>
<dbReference type="Proteomes" id="UP000299102">
    <property type="component" value="Unassembled WGS sequence"/>
</dbReference>
<evidence type="ECO:0000256" key="1">
    <source>
        <dbReference type="SAM" id="MobiDB-lite"/>
    </source>
</evidence>
<comment type="caution">
    <text evidence="2">The sequence shown here is derived from an EMBL/GenBank/DDBJ whole genome shotgun (WGS) entry which is preliminary data.</text>
</comment>
<gene>
    <name evidence="2" type="ORF">EVAR_61228_1</name>
</gene>
<proteinExistence type="predicted"/>
<name>A0A4C1Z941_EUMVA</name>
<sequence>MLSGPGGEAKKVLTHALIKDIVTKALQNMGYECPENDLDRFVPSATPASSRASSSTTTPASSQSSSSQTSRSHSPSKGNKRRASSRSEDETSNSGSTVVGSDNKSDSNNSTKPDKVTKADTSFTLVRGKTKRAIQEALKKSKLSSSPPTIGWM</sequence>